<dbReference type="SUPFAM" id="SSF52833">
    <property type="entry name" value="Thioredoxin-like"/>
    <property type="match status" value="1"/>
</dbReference>
<dbReference type="InterPro" id="IPR036249">
    <property type="entry name" value="Thioredoxin-like_sf"/>
</dbReference>
<dbReference type="GO" id="GO:0006457">
    <property type="term" value="P:protein folding"/>
    <property type="evidence" value="ECO:0007669"/>
    <property type="project" value="TreeGrafter"/>
</dbReference>
<proteinExistence type="predicted"/>
<dbReference type="PANTHER" id="PTHR46295:SF1">
    <property type="entry name" value="ENDOPLASMIC RETICULUM RESIDENT PROTEIN 44"/>
    <property type="match status" value="1"/>
</dbReference>
<dbReference type="GO" id="GO:0005789">
    <property type="term" value="C:endoplasmic reticulum membrane"/>
    <property type="evidence" value="ECO:0007669"/>
    <property type="project" value="TreeGrafter"/>
</dbReference>
<dbReference type="Pfam" id="PF13848">
    <property type="entry name" value="Thioredoxin_6"/>
    <property type="match status" value="1"/>
</dbReference>
<sequence length="296" mass="33853">MVGTFPAFSRDNPTYDTFFKMAHHLTDCSCYGIEDNAKGISEVKFVLNPTLDAKMDHQKQSDEHNEQQSATLTEKYPPQEILTDLHKLLEWADEVCTPYVRELTFTNAEEITEPRLPLLILFYPPGDKDNGSTSYIHRFTTLMEQHLTNYSRKIVPLIADGDVFSHPLNHMGKTPNDLPIIAIDSFQHMFLYSGEMEAALQDPRHINNFLLDLLSDKLHRQFHGVPEPDVVSIWAQSSLRKNASTSTGRSSYRISKPMTNARVLDNDDGDKEAPRESVFKLLIPSRNRYTLLKDEL</sequence>
<dbReference type="GO" id="GO:0005793">
    <property type="term" value="C:endoplasmic reticulum-Golgi intermediate compartment"/>
    <property type="evidence" value="ECO:0007669"/>
    <property type="project" value="TreeGrafter"/>
</dbReference>
<dbReference type="STRING" id="102285.A0A0R3T280"/>
<evidence type="ECO:0000256" key="1">
    <source>
        <dbReference type="SAM" id="MobiDB-lite"/>
    </source>
</evidence>
<protein>
    <submittedName>
        <fullName evidence="4">Thioredoxin domain-containing protein</fullName>
    </submittedName>
</protein>
<dbReference type="InterPro" id="IPR052643">
    <property type="entry name" value="ERP44"/>
</dbReference>
<dbReference type="PANTHER" id="PTHR46295">
    <property type="entry name" value="ENDOPLASMIC RETICULUM RESIDENT PROTEIN 44"/>
    <property type="match status" value="1"/>
</dbReference>
<name>A0A0R3T280_RODNA</name>
<organism evidence="4">
    <name type="scientific">Rodentolepis nana</name>
    <name type="common">Dwarf tapeworm</name>
    <name type="synonym">Hymenolepis nana</name>
    <dbReference type="NCBI Taxonomy" id="102285"/>
    <lineage>
        <taxon>Eukaryota</taxon>
        <taxon>Metazoa</taxon>
        <taxon>Spiralia</taxon>
        <taxon>Lophotrochozoa</taxon>
        <taxon>Platyhelminthes</taxon>
        <taxon>Cestoda</taxon>
        <taxon>Eucestoda</taxon>
        <taxon>Cyclophyllidea</taxon>
        <taxon>Hymenolepididae</taxon>
        <taxon>Rodentolepis</taxon>
    </lineage>
</organism>
<dbReference type="OrthoDB" id="294696at2759"/>
<reference evidence="4" key="1">
    <citation type="submission" date="2017-02" db="UniProtKB">
        <authorList>
            <consortium name="WormBaseParasite"/>
        </authorList>
    </citation>
    <scope>IDENTIFICATION</scope>
</reference>
<feature type="compositionally biased region" description="Basic and acidic residues" evidence="1">
    <location>
        <begin position="55"/>
        <end position="66"/>
    </location>
</feature>
<keyword evidence="3" id="KW-1185">Reference proteome</keyword>
<gene>
    <name evidence="2" type="ORF">HNAJ_LOCUS1023</name>
</gene>
<dbReference type="Proteomes" id="UP000278807">
    <property type="component" value="Unassembled WGS sequence"/>
</dbReference>
<dbReference type="Gene3D" id="3.40.30.10">
    <property type="entry name" value="Glutaredoxin"/>
    <property type="match status" value="1"/>
</dbReference>
<dbReference type="AlphaFoldDB" id="A0A0R3T280"/>
<dbReference type="GO" id="GO:0003756">
    <property type="term" value="F:protein disulfide isomerase activity"/>
    <property type="evidence" value="ECO:0007669"/>
    <property type="project" value="TreeGrafter"/>
</dbReference>
<evidence type="ECO:0000313" key="2">
    <source>
        <dbReference type="EMBL" id="VDN96882.1"/>
    </source>
</evidence>
<accession>A0A0R3T280</accession>
<dbReference type="EMBL" id="UZAE01000355">
    <property type="protein sequence ID" value="VDN96882.1"/>
    <property type="molecule type" value="Genomic_DNA"/>
</dbReference>
<evidence type="ECO:0000313" key="3">
    <source>
        <dbReference type="Proteomes" id="UP000278807"/>
    </source>
</evidence>
<evidence type="ECO:0000313" key="4">
    <source>
        <dbReference type="WBParaSite" id="HNAJ_0000102301-mRNA-1"/>
    </source>
</evidence>
<feature type="region of interest" description="Disordered" evidence="1">
    <location>
        <begin position="55"/>
        <end position="75"/>
    </location>
</feature>
<dbReference type="WBParaSite" id="HNAJ_0000102301-mRNA-1">
    <property type="protein sequence ID" value="HNAJ_0000102301-mRNA-1"/>
    <property type="gene ID" value="HNAJ_0000102301"/>
</dbReference>
<reference evidence="2 3" key="2">
    <citation type="submission" date="2018-11" db="EMBL/GenBank/DDBJ databases">
        <authorList>
            <consortium name="Pathogen Informatics"/>
        </authorList>
    </citation>
    <scope>NUCLEOTIDE SEQUENCE [LARGE SCALE GENOMIC DNA]</scope>
</reference>